<evidence type="ECO:0000313" key="7">
    <source>
        <dbReference type="Proteomes" id="UP000429644"/>
    </source>
</evidence>
<dbReference type="PROSITE" id="PS50977">
    <property type="entry name" value="HTH_TETR_2"/>
    <property type="match status" value="1"/>
</dbReference>
<dbReference type="Gene3D" id="1.10.357.10">
    <property type="entry name" value="Tetracycline Repressor, domain 2"/>
    <property type="match status" value="1"/>
</dbReference>
<dbReference type="PANTHER" id="PTHR30055">
    <property type="entry name" value="HTH-TYPE TRANSCRIPTIONAL REGULATOR RUTR"/>
    <property type="match status" value="1"/>
</dbReference>
<dbReference type="InterPro" id="IPR050109">
    <property type="entry name" value="HTH-type_TetR-like_transc_reg"/>
</dbReference>
<accession>A0A7J9UTE1</accession>
<dbReference type="RefSeq" id="WP_152230507.1">
    <property type="nucleotide sequence ID" value="NZ_BAAAOT010000002.1"/>
</dbReference>
<comment type="caution">
    <text evidence="6">The sequence shown here is derived from an EMBL/GenBank/DDBJ whole genome shotgun (WGS) entry which is preliminary data.</text>
</comment>
<keyword evidence="2 4" id="KW-0238">DNA-binding</keyword>
<evidence type="ECO:0000259" key="5">
    <source>
        <dbReference type="PROSITE" id="PS50977"/>
    </source>
</evidence>
<dbReference type="GO" id="GO:0003700">
    <property type="term" value="F:DNA-binding transcription factor activity"/>
    <property type="evidence" value="ECO:0007669"/>
    <property type="project" value="TreeGrafter"/>
</dbReference>
<dbReference type="InterPro" id="IPR009057">
    <property type="entry name" value="Homeodomain-like_sf"/>
</dbReference>
<dbReference type="OrthoDB" id="71867at2"/>
<dbReference type="GO" id="GO:0000976">
    <property type="term" value="F:transcription cis-regulatory region binding"/>
    <property type="evidence" value="ECO:0007669"/>
    <property type="project" value="TreeGrafter"/>
</dbReference>
<evidence type="ECO:0000256" key="3">
    <source>
        <dbReference type="ARBA" id="ARBA00023163"/>
    </source>
</evidence>
<dbReference type="SUPFAM" id="SSF46689">
    <property type="entry name" value="Homeodomain-like"/>
    <property type="match status" value="1"/>
</dbReference>
<name>A0A7J9UTE1_9MICO</name>
<dbReference type="SUPFAM" id="SSF48498">
    <property type="entry name" value="Tetracyclin repressor-like, C-terminal domain"/>
    <property type="match status" value="1"/>
</dbReference>
<dbReference type="Proteomes" id="UP000429644">
    <property type="component" value="Unassembled WGS sequence"/>
</dbReference>
<dbReference type="InterPro" id="IPR001647">
    <property type="entry name" value="HTH_TetR"/>
</dbReference>
<keyword evidence="3" id="KW-0804">Transcription</keyword>
<evidence type="ECO:0000256" key="4">
    <source>
        <dbReference type="PROSITE-ProRule" id="PRU00335"/>
    </source>
</evidence>
<gene>
    <name evidence="6" type="ORF">GB882_04350</name>
</gene>
<dbReference type="EMBL" id="WHPD01000953">
    <property type="protein sequence ID" value="MPV87886.1"/>
    <property type="molecule type" value="Genomic_DNA"/>
</dbReference>
<reference evidence="6 7" key="1">
    <citation type="submission" date="2019-10" db="EMBL/GenBank/DDBJ databases">
        <title>Georgenia wutianyii sp. nov. and Georgenia yuyongxinii sp. nov. isolated from plateau pika (Ochotona curzoniae) in the Qinghai-Tibet plateau of China.</title>
        <authorList>
            <person name="Tian Z."/>
        </authorList>
    </citation>
    <scope>NUCLEOTIDE SEQUENCE [LARGE SCALE GENOMIC DNA]</scope>
    <source>
        <strain evidence="6 7">JCM 15130</strain>
    </source>
</reference>
<keyword evidence="7" id="KW-1185">Reference proteome</keyword>
<keyword evidence="1" id="KW-0805">Transcription regulation</keyword>
<feature type="domain" description="HTH tetR-type" evidence="5">
    <location>
        <begin position="5"/>
        <end position="65"/>
    </location>
</feature>
<organism evidence="6 7">
    <name type="scientific">Georgenia ruanii</name>
    <dbReference type="NCBI Taxonomy" id="348442"/>
    <lineage>
        <taxon>Bacteria</taxon>
        <taxon>Bacillati</taxon>
        <taxon>Actinomycetota</taxon>
        <taxon>Actinomycetes</taxon>
        <taxon>Micrococcales</taxon>
        <taxon>Bogoriellaceae</taxon>
        <taxon>Georgenia</taxon>
    </lineage>
</organism>
<evidence type="ECO:0000256" key="2">
    <source>
        <dbReference type="ARBA" id="ARBA00023125"/>
    </source>
</evidence>
<proteinExistence type="predicted"/>
<dbReference type="PANTHER" id="PTHR30055:SF151">
    <property type="entry name" value="TRANSCRIPTIONAL REGULATORY PROTEIN"/>
    <property type="match status" value="1"/>
</dbReference>
<protein>
    <submittedName>
        <fullName evidence="6">TetR/AcrR family transcriptional regulator</fullName>
    </submittedName>
</protein>
<dbReference type="InterPro" id="IPR025996">
    <property type="entry name" value="MT1864/Rv1816-like_C"/>
</dbReference>
<dbReference type="InterPro" id="IPR036271">
    <property type="entry name" value="Tet_transcr_reg_TetR-rel_C_sf"/>
</dbReference>
<dbReference type="AlphaFoldDB" id="A0A7J9UTE1"/>
<evidence type="ECO:0000313" key="6">
    <source>
        <dbReference type="EMBL" id="MPV87886.1"/>
    </source>
</evidence>
<evidence type="ECO:0000256" key="1">
    <source>
        <dbReference type="ARBA" id="ARBA00023015"/>
    </source>
</evidence>
<dbReference type="Gene3D" id="1.10.10.60">
    <property type="entry name" value="Homeodomain-like"/>
    <property type="match status" value="1"/>
</dbReference>
<sequence>MPRAGLTPERVVELGCAVADDVGWEGLTLAAVAQRAGVRLPSLYKHVGNVEDLRTRIAVRTLDELRAALVPALERGEGLAGLARAYLTFARAHPGRYPAVIRAAGPDEPELAAAGGALLEVIDGAMAAYGLEGDDLVDAVRIVRSALHGFVALDAGGGFRMARDVGRTFERMVTGLDAALRALA</sequence>
<feature type="DNA-binding region" description="H-T-H motif" evidence="4">
    <location>
        <begin position="28"/>
        <end position="47"/>
    </location>
</feature>
<dbReference type="Pfam" id="PF13305">
    <property type="entry name" value="TetR_C_33"/>
    <property type="match status" value="1"/>
</dbReference>